<dbReference type="AlphaFoldDB" id="K5W9Q3"/>
<proteinExistence type="predicted"/>
<feature type="transmembrane region" description="Helical" evidence="1">
    <location>
        <begin position="258"/>
        <end position="277"/>
    </location>
</feature>
<dbReference type="GeneID" id="18916604"/>
<organism evidence="2 3">
    <name type="scientific">Phanerochaete carnosa (strain HHB-10118-sp)</name>
    <name type="common">White-rot fungus</name>
    <name type="synonym">Peniophora carnosa</name>
    <dbReference type="NCBI Taxonomy" id="650164"/>
    <lineage>
        <taxon>Eukaryota</taxon>
        <taxon>Fungi</taxon>
        <taxon>Dikarya</taxon>
        <taxon>Basidiomycota</taxon>
        <taxon>Agaricomycotina</taxon>
        <taxon>Agaricomycetes</taxon>
        <taxon>Polyporales</taxon>
        <taxon>Phanerochaetaceae</taxon>
        <taxon>Phanerochaete</taxon>
    </lineage>
</organism>
<feature type="non-terminal residue" evidence="2">
    <location>
        <position position="353"/>
    </location>
</feature>
<keyword evidence="1" id="KW-0812">Transmembrane</keyword>
<dbReference type="OrthoDB" id="1937642at2759"/>
<dbReference type="KEGG" id="pco:PHACADRAFT_256516"/>
<protein>
    <submittedName>
        <fullName evidence="2">Uncharacterized protein</fullName>
    </submittedName>
</protein>
<keyword evidence="3" id="KW-1185">Reference proteome</keyword>
<keyword evidence="1" id="KW-1133">Transmembrane helix</keyword>
<dbReference type="EMBL" id="JH930472">
    <property type="protein sequence ID" value="EKM55704.1"/>
    <property type="molecule type" value="Genomic_DNA"/>
</dbReference>
<keyword evidence="1" id="KW-0472">Membrane</keyword>
<dbReference type="RefSeq" id="XP_007396023.1">
    <property type="nucleotide sequence ID" value="XM_007395961.1"/>
</dbReference>
<reference evidence="2 3" key="1">
    <citation type="journal article" date="2012" name="BMC Genomics">
        <title>Comparative genomics of the white-rot fungi, Phanerochaete carnosa and P. chrysosporium, to elucidate the genetic basis of the distinct wood types they colonize.</title>
        <authorList>
            <person name="Suzuki H."/>
            <person name="MacDonald J."/>
            <person name="Syed K."/>
            <person name="Salamov A."/>
            <person name="Hori C."/>
            <person name="Aerts A."/>
            <person name="Henrissat B."/>
            <person name="Wiebenga A."/>
            <person name="vanKuyk P.A."/>
            <person name="Barry K."/>
            <person name="Lindquist E."/>
            <person name="LaButti K."/>
            <person name="Lapidus A."/>
            <person name="Lucas S."/>
            <person name="Coutinho P."/>
            <person name="Gong Y."/>
            <person name="Samejima M."/>
            <person name="Mahadevan R."/>
            <person name="Abou-Zaid M."/>
            <person name="de Vries R.P."/>
            <person name="Igarashi K."/>
            <person name="Yadav J.S."/>
            <person name="Grigoriev I.V."/>
            <person name="Master E.R."/>
        </authorList>
    </citation>
    <scope>NUCLEOTIDE SEQUENCE [LARGE SCALE GENOMIC DNA]</scope>
    <source>
        <strain evidence="2 3">HHB-10118-sp</strain>
    </source>
</reference>
<feature type="transmembrane region" description="Helical" evidence="1">
    <location>
        <begin position="154"/>
        <end position="176"/>
    </location>
</feature>
<dbReference type="HOGENOM" id="CLU_034489_0_0_1"/>
<sequence>MPPHWDMPLSGLRQARGQSQTHTDFVAVESQWKNPTDILTILMIIGGDVVQCALAQLSAGPWLITPVAFSFGWVAYSFSAILFAVGSGRVIPEPDTEVTCINVKSGHDREVKSWVLARLYRDLVPIPPTSPAGLTVLFYDTTPAKPTGFRDPDWVFYLGIAVIALQLGIACIPGGLNGNWVILIITAGGTLLAQLGAALPQWREEMWCARKLEEREDKVEVVCLTGGNGSSHVVVIKSIGCGRRLEDLAGGRTVPSRFTSVATFVLAILWIVHLITVQGVVDGGWYLLAVGGLGMTQNVVSAGARRVPAALGFHIKERRTIHRNKVFEALQVAEEEEERVGLSLLDVFFPRGL</sequence>
<evidence type="ECO:0000313" key="3">
    <source>
        <dbReference type="Proteomes" id="UP000008370"/>
    </source>
</evidence>
<evidence type="ECO:0000313" key="2">
    <source>
        <dbReference type="EMBL" id="EKM55704.1"/>
    </source>
</evidence>
<accession>K5W9Q3</accession>
<feature type="transmembrane region" description="Helical" evidence="1">
    <location>
        <begin position="182"/>
        <end position="202"/>
    </location>
</feature>
<gene>
    <name evidence="2" type="ORF">PHACADRAFT_256516</name>
</gene>
<dbReference type="Proteomes" id="UP000008370">
    <property type="component" value="Unassembled WGS sequence"/>
</dbReference>
<feature type="transmembrane region" description="Helical" evidence="1">
    <location>
        <begin position="63"/>
        <end position="85"/>
    </location>
</feature>
<evidence type="ECO:0000256" key="1">
    <source>
        <dbReference type="SAM" id="Phobius"/>
    </source>
</evidence>
<name>K5W9Q3_PHACS</name>
<dbReference type="InParanoid" id="K5W9Q3"/>